<evidence type="ECO:0000256" key="1">
    <source>
        <dbReference type="SAM" id="SignalP"/>
    </source>
</evidence>
<dbReference type="EMBL" id="JARRAG010000001">
    <property type="protein sequence ID" value="MDG3003540.1"/>
    <property type="molecule type" value="Genomic_DNA"/>
</dbReference>
<dbReference type="Proteomes" id="UP001216907">
    <property type="component" value="Unassembled WGS sequence"/>
</dbReference>
<evidence type="ECO:0000313" key="2">
    <source>
        <dbReference type="EMBL" id="MDG3003540.1"/>
    </source>
</evidence>
<proteinExistence type="predicted"/>
<keyword evidence="1" id="KW-0732">Signal</keyword>
<keyword evidence="3" id="KW-1185">Reference proteome</keyword>
<gene>
    <name evidence="2" type="ORF">PZE19_07160</name>
</gene>
<protein>
    <recommendedName>
        <fullName evidence="4">Neutral/alkaline non-lysosomal ceramidase N-terminal domain-containing protein</fullName>
    </recommendedName>
</protein>
<feature type="chain" id="PRO_5046351216" description="Neutral/alkaline non-lysosomal ceramidase N-terminal domain-containing protein" evidence="1">
    <location>
        <begin position="26"/>
        <end position="457"/>
    </location>
</feature>
<sequence>MNRWSFGLVLATVSLLVSTPAAAFASPPALKAGVFAVDATPAVGSPLAYDPTKGSAHPLSCKGVVLIAEGGPVVLCAIDWIGVANDGQREFRRSLATAAGTTPDRVVVHALHQHDAPACDFTADAILAEQGINQDYFDAALARDVIARTADAVKKATAEARPISHVGLGAGVVEKVASNRRVLDASGKKVEHVRYSATTDPKVRDKPEGLIDPLLKMVSLWEGDKPVAVLTFYATHPQSYYRTGLSNPDFPGIARDQRQEATGVFHVHFDGAGGNITAGKYNDGSPANRQVLADRVAEGMNKAWAATVKSPVSAADLAWKTIAIKLPVDPKLDATKLAAVVADKTQPGRERCKAACELAWVRRCQAGDAVDASCLKLGAARLLLMPGELFVEYQLAAQKFKPDLFVAMAAYGDYGPGYIGTEAAYSQGGYETSHHVSLVAPTVEGVVMDAIQTLLRD</sequence>
<feature type="signal peptide" evidence="1">
    <location>
        <begin position="1"/>
        <end position="25"/>
    </location>
</feature>
<dbReference type="RefSeq" id="WP_277859890.1">
    <property type="nucleotide sequence ID" value="NZ_JARRAG010000001.1"/>
</dbReference>
<accession>A0ABT6F7H9</accession>
<organism evidence="2 3">
    <name type="scientific">Paludisphaera mucosa</name>
    <dbReference type="NCBI Taxonomy" id="3030827"/>
    <lineage>
        <taxon>Bacteria</taxon>
        <taxon>Pseudomonadati</taxon>
        <taxon>Planctomycetota</taxon>
        <taxon>Planctomycetia</taxon>
        <taxon>Isosphaerales</taxon>
        <taxon>Isosphaeraceae</taxon>
        <taxon>Paludisphaera</taxon>
    </lineage>
</organism>
<evidence type="ECO:0008006" key="4">
    <source>
        <dbReference type="Google" id="ProtNLM"/>
    </source>
</evidence>
<evidence type="ECO:0000313" key="3">
    <source>
        <dbReference type="Proteomes" id="UP001216907"/>
    </source>
</evidence>
<reference evidence="2 3" key="1">
    <citation type="submission" date="2023-03" db="EMBL/GenBank/DDBJ databases">
        <title>Paludisphaera mucosa sp. nov. a novel planctomycete from northern fen.</title>
        <authorList>
            <person name="Ivanova A."/>
        </authorList>
    </citation>
    <scope>NUCLEOTIDE SEQUENCE [LARGE SCALE GENOMIC DNA]</scope>
    <source>
        <strain evidence="2 3">Pla2</strain>
    </source>
</reference>
<name>A0ABT6F7H9_9BACT</name>
<comment type="caution">
    <text evidence="2">The sequence shown here is derived from an EMBL/GenBank/DDBJ whole genome shotgun (WGS) entry which is preliminary data.</text>
</comment>